<dbReference type="AlphaFoldDB" id="A0A9P6X840"/>
<name>A0A9P6X840_RHIOR</name>
<organism evidence="2 3">
    <name type="scientific">Rhizopus oryzae</name>
    <name type="common">Mucormycosis agent</name>
    <name type="synonym">Rhizopus arrhizus var. delemar</name>
    <dbReference type="NCBI Taxonomy" id="64495"/>
    <lineage>
        <taxon>Eukaryota</taxon>
        <taxon>Fungi</taxon>
        <taxon>Fungi incertae sedis</taxon>
        <taxon>Mucoromycota</taxon>
        <taxon>Mucoromycotina</taxon>
        <taxon>Mucoromycetes</taxon>
        <taxon>Mucorales</taxon>
        <taxon>Mucorineae</taxon>
        <taxon>Rhizopodaceae</taxon>
        <taxon>Rhizopus</taxon>
    </lineage>
</organism>
<dbReference type="EMBL" id="JAANQT010000938">
    <property type="protein sequence ID" value="KAG1307482.1"/>
    <property type="molecule type" value="Genomic_DNA"/>
</dbReference>
<evidence type="ECO:0000313" key="2">
    <source>
        <dbReference type="EMBL" id="KAG1307482.1"/>
    </source>
</evidence>
<accession>A0A9P6X840</accession>
<dbReference type="Proteomes" id="UP000716291">
    <property type="component" value="Unassembled WGS sequence"/>
</dbReference>
<keyword evidence="3" id="KW-1185">Reference proteome</keyword>
<comment type="caution">
    <text evidence="2">The sequence shown here is derived from an EMBL/GenBank/DDBJ whole genome shotgun (WGS) entry which is preliminary data.</text>
</comment>
<gene>
    <name evidence="2" type="ORF">G6F64_006784</name>
</gene>
<reference evidence="2" key="1">
    <citation type="journal article" date="2020" name="Microb. Genom.">
        <title>Genetic diversity of clinical and environmental Mucorales isolates obtained from an investigation of mucormycosis cases among solid organ transplant recipients.</title>
        <authorList>
            <person name="Nguyen M.H."/>
            <person name="Kaul D."/>
            <person name="Muto C."/>
            <person name="Cheng S.J."/>
            <person name="Richter R.A."/>
            <person name="Bruno V.M."/>
            <person name="Liu G."/>
            <person name="Beyhan S."/>
            <person name="Sundermann A.J."/>
            <person name="Mounaud S."/>
            <person name="Pasculle A.W."/>
            <person name="Nierman W.C."/>
            <person name="Driscoll E."/>
            <person name="Cumbie R."/>
            <person name="Clancy C.J."/>
            <person name="Dupont C.L."/>
        </authorList>
    </citation>
    <scope>NUCLEOTIDE SEQUENCE</scope>
    <source>
        <strain evidence="2">GL11</strain>
    </source>
</reference>
<dbReference type="OrthoDB" id="10385875at2759"/>
<feature type="region of interest" description="Disordered" evidence="1">
    <location>
        <begin position="92"/>
        <end position="115"/>
    </location>
</feature>
<evidence type="ECO:0000313" key="3">
    <source>
        <dbReference type="Proteomes" id="UP000716291"/>
    </source>
</evidence>
<evidence type="ECO:0000256" key="1">
    <source>
        <dbReference type="SAM" id="MobiDB-lite"/>
    </source>
</evidence>
<sequence length="115" mass="12891">MSLTNPFKGLKKKSGKEKSPTNSKKAAKVKRNKRKEEVLHTSTTPQEQDLNISVTSLTELYYHYNNDKDLYAVTPSAITTAPFISAVTIPTIKGSNDQEKKTPKVVQQKKDKQLV</sequence>
<proteinExistence type="predicted"/>
<protein>
    <submittedName>
        <fullName evidence="2">Uncharacterized protein</fullName>
    </submittedName>
</protein>
<feature type="region of interest" description="Disordered" evidence="1">
    <location>
        <begin position="1"/>
        <end position="46"/>
    </location>
</feature>
<feature type="compositionally biased region" description="Basic and acidic residues" evidence="1">
    <location>
        <begin position="96"/>
        <end position="115"/>
    </location>
</feature>